<dbReference type="GO" id="GO:0003677">
    <property type="term" value="F:DNA binding"/>
    <property type="evidence" value="ECO:0007669"/>
    <property type="project" value="InterPro"/>
</dbReference>
<proteinExistence type="predicted"/>
<keyword evidence="1" id="KW-0229">DNA integration</keyword>
<dbReference type="Gene3D" id="1.10.443.10">
    <property type="entry name" value="Intergrase catalytic core"/>
    <property type="match status" value="1"/>
</dbReference>
<evidence type="ECO:0000256" key="2">
    <source>
        <dbReference type="ARBA" id="ARBA00023172"/>
    </source>
</evidence>
<dbReference type="PANTHER" id="PTHR30349:SF84">
    <property type="entry name" value="PHAGE-RELATED INTEGRASE"/>
    <property type="match status" value="1"/>
</dbReference>
<reference evidence="4 5" key="1">
    <citation type="submission" date="2018-08" db="EMBL/GenBank/DDBJ databases">
        <title>Paraburkholderia sp. DHOM06 isolated from forest soil.</title>
        <authorList>
            <person name="Gao Z.-H."/>
            <person name="Qiu L.-H."/>
        </authorList>
    </citation>
    <scope>NUCLEOTIDE SEQUENCE [LARGE SCALE GENOMIC DNA]</scope>
    <source>
        <strain evidence="4 5">DHOM06</strain>
    </source>
</reference>
<evidence type="ECO:0000313" key="5">
    <source>
        <dbReference type="Proteomes" id="UP000256838"/>
    </source>
</evidence>
<dbReference type="PANTHER" id="PTHR30349">
    <property type="entry name" value="PHAGE INTEGRASE-RELATED"/>
    <property type="match status" value="1"/>
</dbReference>
<name>A0A3D8JQ46_9BURK</name>
<dbReference type="InterPro" id="IPR002104">
    <property type="entry name" value="Integrase_catalytic"/>
</dbReference>
<dbReference type="CDD" id="cd00397">
    <property type="entry name" value="DNA_BRE_C"/>
    <property type="match status" value="1"/>
</dbReference>
<feature type="domain" description="Tyr recombinase" evidence="3">
    <location>
        <begin position="6"/>
        <end position="223"/>
    </location>
</feature>
<dbReference type="InterPro" id="IPR013762">
    <property type="entry name" value="Integrase-like_cat_sf"/>
</dbReference>
<dbReference type="RefSeq" id="WP_115537255.1">
    <property type="nucleotide sequence ID" value="NZ_QRGA01000021.1"/>
</dbReference>
<dbReference type="OrthoDB" id="305957at2"/>
<keyword evidence="2" id="KW-0233">DNA recombination</keyword>
<dbReference type="GO" id="GO:0015074">
    <property type="term" value="P:DNA integration"/>
    <property type="evidence" value="ECO:0007669"/>
    <property type="project" value="UniProtKB-KW"/>
</dbReference>
<dbReference type="GO" id="GO:0006310">
    <property type="term" value="P:DNA recombination"/>
    <property type="evidence" value="ECO:0007669"/>
    <property type="project" value="UniProtKB-KW"/>
</dbReference>
<dbReference type="InterPro" id="IPR011010">
    <property type="entry name" value="DNA_brk_join_enz"/>
</dbReference>
<protein>
    <submittedName>
        <fullName evidence="4">Site-specific integrase</fullName>
    </submittedName>
</protein>
<dbReference type="Pfam" id="PF00589">
    <property type="entry name" value="Phage_integrase"/>
    <property type="match status" value="1"/>
</dbReference>
<sequence>MLRTIKRAATLSPGQTRHLLRVTGVASRYPERDAVILLLGLSAGMRISEIAQITVADVMYPPGKLHTEVSLRAAITKGCRPRCVYFTGRKVIAAIECYLAYRIKRGLGTALEEGRFRGLIPDLPLILSRKGYPYALNRKFRIAADGQPVDYWTADSLQAYVTGLYQAAGLKASSHSGRRTFATRLLGCGGAVEQVQLLLGHESIDDTMRYIDVDDSRLREALIKII</sequence>
<dbReference type="Proteomes" id="UP000256838">
    <property type="component" value="Unassembled WGS sequence"/>
</dbReference>
<comment type="caution">
    <text evidence="4">The sequence shown here is derived from an EMBL/GenBank/DDBJ whole genome shotgun (WGS) entry which is preliminary data.</text>
</comment>
<accession>A0A3D8JQ46</accession>
<evidence type="ECO:0000259" key="3">
    <source>
        <dbReference type="PROSITE" id="PS51898"/>
    </source>
</evidence>
<evidence type="ECO:0000256" key="1">
    <source>
        <dbReference type="ARBA" id="ARBA00022908"/>
    </source>
</evidence>
<keyword evidence="5" id="KW-1185">Reference proteome</keyword>
<dbReference type="InterPro" id="IPR050090">
    <property type="entry name" value="Tyrosine_recombinase_XerCD"/>
</dbReference>
<dbReference type="AlphaFoldDB" id="A0A3D8JQ46"/>
<evidence type="ECO:0000313" key="4">
    <source>
        <dbReference type="EMBL" id="RDU95243.1"/>
    </source>
</evidence>
<dbReference type="EMBL" id="QRGA01000021">
    <property type="protein sequence ID" value="RDU95243.1"/>
    <property type="molecule type" value="Genomic_DNA"/>
</dbReference>
<gene>
    <name evidence="4" type="ORF">DWV00_30120</name>
</gene>
<dbReference type="PROSITE" id="PS51898">
    <property type="entry name" value="TYR_RECOMBINASE"/>
    <property type="match status" value="1"/>
</dbReference>
<dbReference type="SUPFAM" id="SSF56349">
    <property type="entry name" value="DNA breaking-rejoining enzymes"/>
    <property type="match status" value="1"/>
</dbReference>
<organism evidence="4 5">
    <name type="scientific">Trinickia dinghuensis</name>
    <dbReference type="NCBI Taxonomy" id="2291023"/>
    <lineage>
        <taxon>Bacteria</taxon>
        <taxon>Pseudomonadati</taxon>
        <taxon>Pseudomonadota</taxon>
        <taxon>Betaproteobacteria</taxon>
        <taxon>Burkholderiales</taxon>
        <taxon>Burkholderiaceae</taxon>
        <taxon>Trinickia</taxon>
    </lineage>
</organism>